<feature type="non-terminal residue" evidence="2">
    <location>
        <position position="236"/>
    </location>
</feature>
<name>A0A252ED99_9PROT</name>
<dbReference type="RefSeq" id="WP_140386100.1">
    <property type="nucleotide sequence ID" value="NZ_JOOZ01000232.1"/>
</dbReference>
<organism evidence="2 3">
    <name type="scientific">Acetobacter senegalensis</name>
    <dbReference type="NCBI Taxonomy" id="446692"/>
    <lineage>
        <taxon>Bacteria</taxon>
        <taxon>Pseudomonadati</taxon>
        <taxon>Pseudomonadota</taxon>
        <taxon>Alphaproteobacteria</taxon>
        <taxon>Acetobacterales</taxon>
        <taxon>Acetobacteraceae</taxon>
        <taxon>Acetobacter</taxon>
    </lineage>
</organism>
<dbReference type="InterPro" id="IPR003141">
    <property type="entry name" value="Pol/His_phosphatase_N"/>
</dbReference>
<dbReference type="PANTHER" id="PTHR32294">
    <property type="entry name" value="DNA POLYMERASE III SUBUNIT ALPHA"/>
    <property type="match status" value="1"/>
</dbReference>
<dbReference type="AlphaFoldDB" id="A0A252ED99"/>
<dbReference type="GO" id="GO:0006260">
    <property type="term" value="P:DNA replication"/>
    <property type="evidence" value="ECO:0007669"/>
    <property type="project" value="InterPro"/>
</dbReference>
<dbReference type="CDD" id="cd07434">
    <property type="entry name" value="PHP_PolIIIA_DnaE2"/>
    <property type="match status" value="1"/>
</dbReference>
<dbReference type="PANTHER" id="PTHR32294:SF4">
    <property type="entry name" value="ERROR-PRONE DNA POLYMERASE"/>
    <property type="match status" value="1"/>
</dbReference>
<keyword evidence="2" id="KW-0548">Nucleotidyltransferase</keyword>
<dbReference type="Gene3D" id="3.20.20.140">
    <property type="entry name" value="Metal-dependent hydrolases"/>
    <property type="match status" value="1"/>
</dbReference>
<dbReference type="InterPro" id="IPR004805">
    <property type="entry name" value="DnaE2/DnaE/PolC"/>
</dbReference>
<dbReference type="Proteomes" id="UP000195072">
    <property type="component" value="Unassembled WGS sequence"/>
</dbReference>
<dbReference type="Pfam" id="PF02811">
    <property type="entry name" value="PHP"/>
    <property type="match status" value="1"/>
</dbReference>
<evidence type="ECO:0000259" key="1">
    <source>
        <dbReference type="SMART" id="SM00481"/>
    </source>
</evidence>
<protein>
    <submittedName>
        <fullName evidence="2">DNA polymerase</fullName>
        <ecNumber evidence="2">2.7.7.7</ecNumber>
    </submittedName>
</protein>
<proteinExistence type="predicted"/>
<evidence type="ECO:0000313" key="2">
    <source>
        <dbReference type="EMBL" id="OUL64440.1"/>
    </source>
</evidence>
<keyword evidence="2" id="KW-0808">Transferase</keyword>
<dbReference type="InterPro" id="IPR004013">
    <property type="entry name" value="PHP_dom"/>
</dbReference>
<dbReference type="EMBL" id="JOOZ01000232">
    <property type="protein sequence ID" value="OUL64440.1"/>
    <property type="molecule type" value="Genomic_DNA"/>
</dbReference>
<dbReference type="GO" id="GO:0003887">
    <property type="term" value="F:DNA-directed DNA polymerase activity"/>
    <property type="evidence" value="ECO:0007669"/>
    <property type="project" value="UniProtKB-EC"/>
</dbReference>
<dbReference type="InterPro" id="IPR016195">
    <property type="entry name" value="Pol/histidinol_Pase-like"/>
</dbReference>
<accession>A0A252ED99</accession>
<gene>
    <name evidence="2" type="primary">dnaE2</name>
    <name evidence="2" type="ORF">HK16_06760</name>
</gene>
<feature type="domain" description="Polymerase/histidinol phosphatase N-terminal" evidence="1">
    <location>
        <begin position="9"/>
        <end position="76"/>
    </location>
</feature>
<dbReference type="GO" id="GO:0008408">
    <property type="term" value="F:3'-5' exonuclease activity"/>
    <property type="evidence" value="ECO:0007669"/>
    <property type="project" value="InterPro"/>
</dbReference>
<dbReference type="SUPFAM" id="SSF89550">
    <property type="entry name" value="PHP domain-like"/>
    <property type="match status" value="1"/>
</dbReference>
<comment type="caution">
    <text evidence="2">The sequence shown here is derived from an EMBL/GenBank/DDBJ whole genome shotgun (WGS) entry which is preliminary data.</text>
</comment>
<sequence length="236" mass="26444">MSPSAPRYAELQVTTYFSFLRGASSPIELFAQAKALGIEALGICDRNSLAGMVQAHVAAKEIGLRLVVGCRLDLADFPPVLVYPTDRAAYGRLCRLLTIGKARAGKGKCRLLWEDLVAWSEGLIVVMIPDTADDACGLHLRKLKDAFVDRAYMALTLLRRPNDQMRLYELSNLAHQARVPTVVTNDVLFHTHDRRILQDVVTCIRHNTTIDEAGFVRERHADRYLKPPQEMARLFS</sequence>
<dbReference type="EC" id="2.7.7.7" evidence="2"/>
<reference evidence="2 3" key="1">
    <citation type="submission" date="2014-06" db="EMBL/GenBank/DDBJ databases">
        <authorList>
            <person name="Ju J."/>
            <person name="Zhang J."/>
        </authorList>
    </citation>
    <scope>NUCLEOTIDE SEQUENCE [LARGE SCALE GENOMIC DNA]</scope>
    <source>
        <strain evidence="2">DmL_050</strain>
    </source>
</reference>
<dbReference type="SMART" id="SM00481">
    <property type="entry name" value="POLIIIAc"/>
    <property type="match status" value="1"/>
</dbReference>
<evidence type="ECO:0000313" key="3">
    <source>
        <dbReference type="Proteomes" id="UP000195072"/>
    </source>
</evidence>